<organism evidence="2 3">
    <name type="scientific">Actinomortierella ambigua</name>
    <dbReference type="NCBI Taxonomy" id="1343610"/>
    <lineage>
        <taxon>Eukaryota</taxon>
        <taxon>Fungi</taxon>
        <taxon>Fungi incertae sedis</taxon>
        <taxon>Mucoromycota</taxon>
        <taxon>Mortierellomycotina</taxon>
        <taxon>Mortierellomycetes</taxon>
        <taxon>Mortierellales</taxon>
        <taxon>Mortierellaceae</taxon>
        <taxon>Actinomortierella</taxon>
    </lineage>
</organism>
<feature type="compositionally biased region" description="Low complexity" evidence="1">
    <location>
        <begin position="20"/>
        <end position="48"/>
    </location>
</feature>
<feature type="compositionally biased region" description="Basic and acidic residues" evidence="1">
    <location>
        <begin position="58"/>
        <end position="72"/>
    </location>
</feature>
<gene>
    <name evidence="2" type="ORF">DFQ27_005766</name>
</gene>
<comment type="caution">
    <text evidence="2">The sequence shown here is derived from an EMBL/GenBank/DDBJ whole genome shotgun (WGS) entry which is preliminary data.</text>
</comment>
<feature type="compositionally biased region" description="Polar residues" evidence="1">
    <location>
        <begin position="1"/>
        <end position="16"/>
    </location>
</feature>
<proteinExistence type="predicted"/>
<evidence type="ECO:0000313" key="2">
    <source>
        <dbReference type="EMBL" id="KAG0256380.1"/>
    </source>
</evidence>
<dbReference type="Proteomes" id="UP000807716">
    <property type="component" value="Unassembled WGS sequence"/>
</dbReference>
<reference evidence="2" key="1">
    <citation type="journal article" date="2020" name="Fungal Divers.">
        <title>Resolving the Mortierellaceae phylogeny through synthesis of multi-gene phylogenetics and phylogenomics.</title>
        <authorList>
            <person name="Vandepol N."/>
            <person name="Liber J."/>
            <person name="Desiro A."/>
            <person name="Na H."/>
            <person name="Kennedy M."/>
            <person name="Barry K."/>
            <person name="Grigoriev I.V."/>
            <person name="Miller A.N."/>
            <person name="O'Donnell K."/>
            <person name="Stajich J.E."/>
            <person name="Bonito G."/>
        </authorList>
    </citation>
    <scope>NUCLEOTIDE SEQUENCE</scope>
    <source>
        <strain evidence="2">BC1065</strain>
    </source>
</reference>
<accession>A0A9P6PZS5</accession>
<dbReference type="AlphaFoldDB" id="A0A9P6PZS5"/>
<evidence type="ECO:0000256" key="1">
    <source>
        <dbReference type="SAM" id="MobiDB-lite"/>
    </source>
</evidence>
<protein>
    <submittedName>
        <fullName evidence="2">Uncharacterized protein</fullName>
    </submittedName>
</protein>
<sequence>MAHSGSPKSESPTMIDTPNLALLSSSSSSTSSSSPASGPTTAPPSAAKPKPKISYKAETVRTSDKPFECTVT</sequence>
<name>A0A9P6PZS5_9FUNG</name>
<feature type="region of interest" description="Disordered" evidence="1">
    <location>
        <begin position="1"/>
        <end position="72"/>
    </location>
</feature>
<keyword evidence="3" id="KW-1185">Reference proteome</keyword>
<evidence type="ECO:0000313" key="3">
    <source>
        <dbReference type="Proteomes" id="UP000807716"/>
    </source>
</evidence>
<dbReference type="EMBL" id="JAAAJB010000413">
    <property type="protein sequence ID" value="KAG0256380.1"/>
    <property type="molecule type" value="Genomic_DNA"/>
</dbReference>